<evidence type="ECO:0008006" key="3">
    <source>
        <dbReference type="Google" id="ProtNLM"/>
    </source>
</evidence>
<protein>
    <recommendedName>
        <fullName evidence="3">Endonuclease/exonuclease/phosphatase domain-containing protein</fullName>
    </recommendedName>
</protein>
<sequence length="115" mass="13735">INHVLKNLEINKKKKFIIAGDFNYLPYQRRRLEALMKKYGLREATKNLTQTIKFSSNGIFESFSIFQKLSLRIVNILFKKLKIDYIFYKGVKLVKTERIEVRFSDHYPILSVFNI</sequence>
<dbReference type="Proteomes" id="UP000034457">
    <property type="component" value="Unassembled WGS sequence"/>
</dbReference>
<feature type="non-terminal residue" evidence="1">
    <location>
        <position position="1"/>
    </location>
</feature>
<dbReference type="InterPro" id="IPR036691">
    <property type="entry name" value="Endo/exonu/phosph_ase_sf"/>
</dbReference>
<accession>A0A0G0BQI1</accession>
<dbReference type="Gene3D" id="3.60.10.10">
    <property type="entry name" value="Endonuclease/exonuclease/phosphatase"/>
    <property type="match status" value="1"/>
</dbReference>
<dbReference type="SUPFAM" id="SSF56219">
    <property type="entry name" value="DNase I-like"/>
    <property type="match status" value="1"/>
</dbReference>
<proteinExistence type="predicted"/>
<dbReference type="EMBL" id="LBQC01000028">
    <property type="protein sequence ID" value="KKP71749.1"/>
    <property type="molecule type" value="Genomic_DNA"/>
</dbReference>
<name>A0A0G0BQI1_9BACT</name>
<organism evidence="1 2">
    <name type="scientific">Candidatus Roizmanbacteria bacterium GW2011_GWA2_35_19</name>
    <dbReference type="NCBI Taxonomy" id="1618478"/>
    <lineage>
        <taxon>Bacteria</taxon>
        <taxon>Candidatus Roizmaniibacteriota</taxon>
    </lineage>
</organism>
<evidence type="ECO:0000313" key="1">
    <source>
        <dbReference type="EMBL" id="KKP71749.1"/>
    </source>
</evidence>
<evidence type="ECO:0000313" key="2">
    <source>
        <dbReference type="Proteomes" id="UP000034457"/>
    </source>
</evidence>
<comment type="caution">
    <text evidence="1">The sequence shown here is derived from an EMBL/GenBank/DDBJ whole genome shotgun (WGS) entry which is preliminary data.</text>
</comment>
<dbReference type="AlphaFoldDB" id="A0A0G0BQI1"/>
<reference evidence="1 2" key="1">
    <citation type="journal article" date="2015" name="Nature">
        <title>rRNA introns, odd ribosomes, and small enigmatic genomes across a large radiation of phyla.</title>
        <authorList>
            <person name="Brown C.T."/>
            <person name="Hug L.A."/>
            <person name="Thomas B.C."/>
            <person name="Sharon I."/>
            <person name="Castelle C.J."/>
            <person name="Singh A."/>
            <person name="Wilkins M.J."/>
            <person name="Williams K.H."/>
            <person name="Banfield J.F."/>
        </authorList>
    </citation>
    <scope>NUCLEOTIDE SEQUENCE [LARGE SCALE GENOMIC DNA]</scope>
</reference>
<dbReference type="STRING" id="1618478.UR68_C0028G0066"/>
<gene>
    <name evidence="1" type="ORF">UR68_C0028G0066</name>
</gene>